<reference evidence="2" key="1">
    <citation type="journal article" date="2019" name="bioRxiv">
        <title>The Genome of the Zebra Mussel, Dreissena polymorpha: A Resource for Invasive Species Research.</title>
        <authorList>
            <person name="McCartney M.A."/>
            <person name="Auch B."/>
            <person name="Kono T."/>
            <person name="Mallez S."/>
            <person name="Zhang Y."/>
            <person name="Obille A."/>
            <person name="Becker A."/>
            <person name="Abrahante J.E."/>
            <person name="Garbe J."/>
            <person name="Badalamenti J.P."/>
            <person name="Herman A."/>
            <person name="Mangelson H."/>
            <person name="Liachko I."/>
            <person name="Sullivan S."/>
            <person name="Sone E.D."/>
            <person name="Koren S."/>
            <person name="Silverstein K.A.T."/>
            <person name="Beckman K.B."/>
            <person name="Gohl D.M."/>
        </authorList>
    </citation>
    <scope>NUCLEOTIDE SEQUENCE</scope>
    <source>
        <strain evidence="2">Duluth1</strain>
        <tissue evidence="2">Whole animal</tissue>
    </source>
</reference>
<protein>
    <recommendedName>
        <fullName evidence="1">HAT C-terminal dimerisation domain-containing protein</fullName>
    </recommendedName>
</protein>
<comment type="caution">
    <text evidence="2">The sequence shown here is derived from an EMBL/GenBank/DDBJ whole genome shotgun (WGS) entry which is preliminary data.</text>
</comment>
<evidence type="ECO:0000313" key="3">
    <source>
        <dbReference type="Proteomes" id="UP000828390"/>
    </source>
</evidence>
<accession>A0A9D4CHJ7</accession>
<organism evidence="2 3">
    <name type="scientific">Dreissena polymorpha</name>
    <name type="common">Zebra mussel</name>
    <name type="synonym">Mytilus polymorpha</name>
    <dbReference type="NCBI Taxonomy" id="45954"/>
    <lineage>
        <taxon>Eukaryota</taxon>
        <taxon>Metazoa</taxon>
        <taxon>Spiralia</taxon>
        <taxon>Lophotrochozoa</taxon>
        <taxon>Mollusca</taxon>
        <taxon>Bivalvia</taxon>
        <taxon>Autobranchia</taxon>
        <taxon>Heteroconchia</taxon>
        <taxon>Euheterodonta</taxon>
        <taxon>Imparidentia</taxon>
        <taxon>Neoheterodontei</taxon>
        <taxon>Myida</taxon>
        <taxon>Dreissenoidea</taxon>
        <taxon>Dreissenidae</taxon>
        <taxon>Dreissena</taxon>
    </lineage>
</organism>
<feature type="domain" description="HAT C-terminal dimerisation" evidence="1">
    <location>
        <begin position="21"/>
        <end position="54"/>
    </location>
</feature>
<dbReference type="Pfam" id="PF05699">
    <property type="entry name" value="Dimer_Tnp_hAT"/>
    <property type="match status" value="1"/>
</dbReference>
<dbReference type="EMBL" id="JAIWYP010000012">
    <property type="protein sequence ID" value="KAH3725418.1"/>
    <property type="molecule type" value="Genomic_DNA"/>
</dbReference>
<sequence>MGMTLDPFWAGKGEMKTPLQKPRFPQLFQLAIAAMTLPHSNADPERCFSVLKKIQLDD</sequence>
<dbReference type="GO" id="GO:0046983">
    <property type="term" value="F:protein dimerization activity"/>
    <property type="evidence" value="ECO:0007669"/>
    <property type="project" value="InterPro"/>
</dbReference>
<name>A0A9D4CHJ7_DREPO</name>
<dbReference type="Proteomes" id="UP000828390">
    <property type="component" value="Unassembled WGS sequence"/>
</dbReference>
<proteinExistence type="predicted"/>
<gene>
    <name evidence="2" type="ORF">DPMN_051251</name>
</gene>
<keyword evidence="3" id="KW-1185">Reference proteome</keyword>
<dbReference type="AlphaFoldDB" id="A0A9D4CHJ7"/>
<reference evidence="2" key="2">
    <citation type="submission" date="2020-11" db="EMBL/GenBank/DDBJ databases">
        <authorList>
            <person name="McCartney M.A."/>
            <person name="Auch B."/>
            <person name="Kono T."/>
            <person name="Mallez S."/>
            <person name="Becker A."/>
            <person name="Gohl D.M."/>
            <person name="Silverstein K.A.T."/>
            <person name="Koren S."/>
            <person name="Bechman K.B."/>
            <person name="Herman A."/>
            <person name="Abrahante J.E."/>
            <person name="Garbe J."/>
        </authorList>
    </citation>
    <scope>NUCLEOTIDE SEQUENCE</scope>
    <source>
        <strain evidence="2">Duluth1</strain>
        <tissue evidence="2">Whole animal</tissue>
    </source>
</reference>
<evidence type="ECO:0000259" key="1">
    <source>
        <dbReference type="Pfam" id="PF05699"/>
    </source>
</evidence>
<dbReference type="InterPro" id="IPR008906">
    <property type="entry name" value="HATC_C_dom"/>
</dbReference>
<evidence type="ECO:0000313" key="2">
    <source>
        <dbReference type="EMBL" id="KAH3725418.1"/>
    </source>
</evidence>